<dbReference type="CDD" id="cd03257">
    <property type="entry name" value="ABC_NikE_OppD_transporters"/>
    <property type="match status" value="1"/>
</dbReference>
<dbReference type="Proteomes" id="UP000185696">
    <property type="component" value="Unassembled WGS sequence"/>
</dbReference>
<dbReference type="InterPro" id="IPR003593">
    <property type="entry name" value="AAA+_ATPase"/>
</dbReference>
<dbReference type="SMART" id="SM00382">
    <property type="entry name" value="AAA"/>
    <property type="match status" value="1"/>
</dbReference>
<protein>
    <submittedName>
        <fullName evidence="6">ABC transporter ATP-binding protein</fullName>
    </submittedName>
</protein>
<keyword evidence="4 6" id="KW-0067">ATP-binding</keyword>
<keyword evidence="7" id="KW-1185">Reference proteome</keyword>
<dbReference type="InterPro" id="IPR050319">
    <property type="entry name" value="ABC_transp_ATP-bind"/>
</dbReference>
<comment type="similarity">
    <text evidence="1">Belongs to the ABC transporter superfamily.</text>
</comment>
<dbReference type="Gene3D" id="3.40.50.300">
    <property type="entry name" value="P-loop containing nucleotide triphosphate hydrolases"/>
    <property type="match status" value="1"/>
</dbReference>
<dbReference type="Pfam" id="PF00005">
    <property type="entry name" value="ABC_tran"/>
    <property type="match status" value="1"/>
</dbReference>
<evidence type="ECO:0000256" key="3">
    <source>
        <dbReference type="ARBA" id="ARBA00022741"/>
    </source>
</evidence>
<dbReference type="PROSITE" id="PS00211">
    <property type="entry name" value="ABC_TRANSPORTER_1"/>
    <property type="match status" value="1"/>
</dbReference>
<dbReference type="PANTHER" id="PTHR43776">
    <property type="entry name" value="TRANSPORT ATP-BINDING PROTEIN"/>
    <property type="match status" value="1"/>
</dbReference>
<evidence type="ECO:0000256" key="2">
    <source>
        <dbReference type="ARBA" id="ARBA00022448"/>
    </source>
</evidence>
<dbReference type="EMBL" id="MSIF01000006">
    <property type="protein sequence ID" value="OLF10648.1"/>
    <property type="molecule type" value="Genomic_DNA"/>
</dbReference>
<feature type="domain" description="ABC transporter" evidence="5">
    <location>
        <begin position="15"/>
        <end position="257"/>
    </location>
</feature>
<dbReference type="GO" id="GO:0016887">
    <property type="term" value="F:ATP hydrolysis activity"/>
    <property type="evidence" value="ECO:0007669"/>
    <property type="project" value="InterPro"/>
</dbReference>
<evidence type="ECO:0000313" key="6">
    <source>
        <dbReference type="EMBL" id="OLF10648.1"/>
    </source>
</evidence>
<evidence type="ECO:0000313" key="7">
    <source>
        <dbReference type="Proteomes" id="UP000185696"/>
    </source>
</evidence>
<evidence type="ECO:0000256" key="1">
    <source>
        <dbReference type="ARBA" id="ARBA00005417"/>
    </source>
</evidence>
<evidence type="ECO:0000256" key="4">
    <source>
        <dbReference type="ARBA" id="ARBA00022840"/>
    </source>
</evidence>
<comment type="caution">
    <text evidence="6">The sequence shown here is derived from an EMBL/GenBank/DDBJ whole genome shotgun (WGS) entry which is preliminary data.</text>
</comment>
<dbReference type="PROSITE" id="PS50893">
    <property type="entry name" value="ABC_TRANSPORTER_2"/>
    <property type="match status" value="1"/>
</dbReference>
<keyword evidence="3" id="KW-0547">Nucleotide-binding</keyword>
<sequence>MPPRRGGDAVTVLEIRDLRVTYTGRGRRSVRAVDDVSLDVLPGETLALVGESGSGKSTIARCVMGLVRPQAGTITFEGQPLGPVDRRPASAQRGLQMVFQDPGSSLNPRMTVGAIIREAWRTHPAVAPAGDRAEALAAVLADVGLDAGVATRRPSALSGGQQQRVSIARALALAPRLLVCDEAVSALDVSVQSQILRLLVDLRREHELSVLFITHDLAVVRQIADRVAVMRSGELVEQLPADQLFTEPAHPYTRDLLRAAHQLEGAAFDSFDTDTSGEQVS</sequence>
<evidence type="ECO:0000259" key="5">
    <source>
        <dbReference type="PROSITE" id="PS50893"/>
    </source>
</evidence>
<gene>
    <name evidence="6" type="ORF">BLA60_15865</name>
</gene>
<name>A0A7Z0WM49_9PSEU</name>
<dbReference type="PANTHER" id="PTHR43776:SF7">
    <property type="entry name" value="D,D-DIPEPTIDE TRANSPORT ATP-BINDING PROTEIN DDPF-RELATED"/>
    <property type="match status" value="1"/>
</dbReference>
<dbReference type="InterPro" id="IPR017871">
    <property type="entry name" value="ABC_transporter-like_CS"/>
</dbReference>
<proteinExistence type="inferred from homology"/>
<dbReference type="AlphaFoldDB" id="A0A7Z0WM49"/>
<organism evidence="6 7">
    <name type="scientific">Actinophytocola xinjiangensis</name>
    <dbReference type="NCBI Taxonomy" id="485602"/>
    <lineage>
        <taxon>Bacteria</taxon>
        <taxon>Bacillati</taxon>
        <taxon>Actinomycetota</taxon>
        <taxon>Actinomycetes</taxon>
        <taxon>Pseudonocardiales</taxon>
        <taxon>Pseudonocardiaceae</taxon>
    </lineage>
</organism>
<dbReference type="InterPro" id="IPR027417">
    <property type="entry name" value="P-loop_NTPase"/>
</dbReference>
<dbReference type="InterPro" id="IPR003439">
    <property type="entry name" value="ABC_transporter-like_ATP-bd"/>
</dbReference>
<dbReference type="GO" id="GO:0005524">
    <property type="term" value="F:ATP binding"/>
    <property type="evidence" value="ECO:0007669"/>
    <property type="project" value="UniProtKB-KW"/>
</dbReference>
<dbReference type="SUPFAM" id="SSF52540">
    <property type="entry name" value="P-loop containing nucleoside triphosphate hydrolases"/>
    <property type="match status" value="1"/>
</dbReference>
<reference evidence="6 7" key="1">
    <citation type="submission" date="2016-12" db="EMBL/GenBank/DDBJ databases">
        <title>The draft genome sequence of Actinophytocola xinjiangensis.</title>
        <authorList>
            <person name="Wang W."/>
            <person name="Yuan L."/>
        </authorList>
    </citation>
    <scope>NUCLEOTIDE SEQUENCE [LARGE SCALE GENOMIC DNA]</scope>
    <source>
        <strain evidence="6 7">CGMCC 4.4663</strain>
    </source>
</reference>
<dbReference type="GO" id="GO:0055085">
    <property type="term" value="P:transmembrane transport"/>
    <property type="evidence" value="ECO:0007669"/>
    <property type="project" value="UniProtKB-ARBA"/>
</dbReference>
<accession>A0A7Z0WM49</accession>
<keyword evidence="2" id="KW-0813">Transport</keyword>